<feature type="binding site" evidence="9">
    <location>
        <position position="34"/>
    </location>
    <ligand>
        <name>[2Fe-2S] cluster</name>
        <dbReference type="ChEBI" id="CHEBI:190135"/>
        <note>ligand shared between dimeric partners</note>
    </ligand>
</feature>
<gene>
    <name evidence="11" type="primary">grxD</name>
    <name evidence="11" type="ORF">CFE62_005205</name>
</gene>
<keyword evidence="5 9" id="KW-0411">Iron-sulfur</keyword>
<evidence type="ECO:0000256" key="3">
    <source>
        <dbReference type="ARBA" id="ARBA00022723"/>
    </source>
</evidence>
<feature type="binding site" evidence="8">
    <location>
        <position position="75"/>
    </location>
    <ligand>
        <name>glutathione</name>
        <dbReference type="ChEBI" id="CHEBI:57925"/>
    </ligand>
</feature>
<evidence type="ECO:0000256" key="8">
    <source>
        <dbReference type="PIRSR" id="PIRSR005894-1"/>
    </source>
</evidence>
<keyword evidence="6" id="KW-0676">Redox-active center</keyword>
<dbReference type="FunFam" id="3.40.30.10:FF:000005">
    <property type="entry name" value="Glutaredoxin 5"/>
    <property type="match status" value="1"/>
</dbReference>
<dbReference type="InterPro" id="IPR036249">
    <property type="entry name" value="Thioredoxin-like_sf"/>
</dbReference>
<dbReference type="Pfam" id="PF00462">
    <property type="entry name" value="Glutaredoxin"/>
    <property type="match status" value="1"/>
</dbReference>
<dbReference type="CDD" id="cd03028">
    <property type="entry name" value="GRX_PICOT_like"/>
    <property type="match status" value="1"/>
</dbReference>
<dbReference type="EMBL" id="NMOS02000014">
    <property type="protein sequence ID" value="RDH40147.1"/>
    <property type="molecule type" value="Genomic_DNA"/>
</dbReference>
<dbReference type="NCBIfam" id="TIGR00365">
    <property type="entry name" value="Grx4 family monothiol glutaredoxin"/>
    <property type="match status" value="1"/>
</dbReference>
<dbReference type="GO" id="GO:0051537">
    <property type="term" value="F:2 iron, 2 sulfur cluster binding"/>
    <property type="evidence" value="ECO:0007669"/>
    <property type="project" value="UniProtKB-KW"/>
</dbReference>
<proteinExistence type="inferred from homology"/>
<keyword evidence="12" id="KW-1185">Reference proteome</keyword>
<feature type="binding site" evidence="8">
    <location>
        <position position="63"/>
    </location>
    <ligand>
        <name>glutathione</name>
        <dbReference type="ChEBI" id="CHEBI:57925"/>
    </ligand>
</feature>
<evidence type="ECO:0000256" key="1">
    <source>
        <dbReference type="ARBA" id="ARBA00009630"/>
    </source>
</evidence>
<reference evidence="11 12" key="1">
    <citation type="journal article" date="2017" name="Int. J. Syst. Evol. Microbiol.">
        <title>Aquarickettsiella crustaci n. gen. n. sp. (Gammaproteobacteria: Legionellales: Coxiellaceae); a bacterial pathogen of the freshwater crustacean: Gammarus fossarum (Malacostraca: Amphipoda).</title>
        <authorList>
            <person name="Bojko J."/>
            <person name="Dunn A.M."/>
            <person name="Stebbing P.D."/>
            <person name="Van Aerle R."/>
            <person name="Bacela-Spychalska K."/>
            <person name="Bean T.P."/>
            <person name="Stentiford G.D."/>
        </authorList>
    </citation>
    <scope>NUCLEOTIDE SEQUENCE [LARGE SCALE GENOMIC DNA]</scope>
    <source>
        <strain evidence="11">RA15029</strain>
    </source>
</reference>
<dbReference type="InterPro" id="IPR033658">
    <property type="entry name" value="GRX_PICOT-like"/>
</dbReference>
<dbReference type="Gene3D" id="3.40.30.10">
    <property type="entry name" value="Glutaredoxin"/>
    <property type="match status" value="1"/>
</dbReference>
<evidence type="ECO:0000313" key="12">
    <source>
        <dbReference type="Proteomes" id="UP000226429"/>
    </source>
</evidence>
<dbReference type="PROSITE" id="PS51354">
    <property type="entry name" value="GLUTAREDOXIN_2"/>
    <property type="match status" value="1"/>
</dbReference>
<feature type="domain" description="Glutaredoxin" evidence="10">
    <location>
        <begin position="22"/>
        <end position="84"/>
    </location>
</feature>
<keyword evidence="4 9" id="KW-0408">Iron</keyword>
<dbReference type="InterPro" id="IPR002109">
    <property type="entry name" value="Glutaredoxin"/>
</dbReference>
<sequence length="107" mass="12172">MVTIEKNSFDTIKQQIAEHPLILYMKGTPDKPCCGFSARIVQILKACGVKFAHVNVLANAEIRRDLPHYSKWPTFPQLYYNGELMGGCDIIEQLYKSGELQKKLSKI</sequence>
<keyword evidence="2 9" id="KW-0001">2Fe-2S</keyword>
<dbReference type="GO" id="GO:0046872">
    <property type="term" value="F:metal ion binding"/>
    <property type="evidence" value="ECO:0007669"/>
    <property type="project" value="UniProtKB-KW"/>
</dbReference>
<dbReference type="PANTHER" id="PTHR10293:SF72">
    <property type="entry name" value="MONOTHIOL GLUTAREDOXIN-S14, CHLOROPLASTIC"/>
    <property type="match status" value="1"/>
</dbReference>
<dbReference type="InterPro" id="IPR014434">
    <property type="entry name" value="Monothiol_GRX"/>
</dbReference>
<evidence type="ECO:0000256" key="2">
    <source>
        <dbReference type="ARBA" id="ARBA00022714"/>
    </source>
</evidence>
<dbReference type="PANTHER" id="PTHR10293">
    <property type="entry name" value="GLUTAREDOXIN FAMILY MEMBER"/>
    <property type="match status" value="1"/>
</dbReference>
<dbReference type="InterPro" id="IPR004480">
    <property type="entry name" value="Monothiol_GRX-rel"/>
</dbReference>
<evidence type="ECO:0000256" key="5">
    <source>
        <dbReference type="ARBA" id="ARBA00023014"/>
    </source>
</evidence>
<accession>A0A370CIG2</accession>
<organism evidence="11 12">
    <name type="scientific">Candidatus Aquirickettsiella gammari</name>
    <dbReference type="NCBI Taxonomy" id="2016198"/>
    <lineage>
        <taxon>Bacteria</taxon>
        <taxon>Pseudomonadati</taxon>
        <taxon>Pseudomonadota</taxon>
        <taxon>Gammaproteobacteria</taxon>
        <taxon>Legionellales</taxon>
        <taxon>Coxiellaceae</taxon>
        <taxon>Candidatus Aquirickettsiella</taxon>
    </lineage>
</organism>
<dbReference type="SUPFAM" id="SSF52833">
    <property type="entry name" value="Thioredoxin-like"/>
    <property type="match status" value="1"/>
</dbReference>
<evidence type="ECO:0000256" key="4">
    <source>
        <dbReference type="ARBA" id="ARBA00023004"/>
    </source>
</evidence>
<dbReference type="AlphaFoldDB" id="A0A370CIG2"/>
<evidence type="ECO:0000313" key="11">
    <source>
        <dbReference type="EMBL" id="RDH40147.1"/>
    </source>
</evidence>
<comment type="similarity">
    <text evidence="1 7">Belongs to the glutaredoxin family. Monothiol subfamily.</text>
</comment>
<dbReference type="PIRSF" id="PIRSF005894">
    <property type="entry name" value="Monothiol_GRX"/>
    <property type="match status" value="1"/>
</dbReference>
<evidence type="ECO:0000259" key="10">
    <source>
        <dbReference type="Pfam" id="PF00462"/>
    </source>
</evidence>
<feature type="binding site" evidence="8">
    <location>
        <begin position="88"/>
        <end position="89"/>
    </location>
    <ligand>
        <name>glutathione</name>
        <dbReference type="ChEBI" id="CHEBI:57925"/>
    </ligand>
</feature>
<evidence type="ECO:0000256" key="6">
    <source>
        <dbReference type="ARBA" id="ARBA00023284"/>
    </source>
</evidence>
<reference evidence="11 12" key="2">
    <citation type="journal article" date="2018" name="J. Invertebr. Pathol.">
        <title>'Candidatus Aquirickettsiella gammari' (Gammaproteobacteria: Legionellales: Coxiellaceae): A bacterial pathogen of the freshwater crustacean Gammarus fossarum (Malacostraca: Amphipoda).</title>
        <authorList>
            <person name="Bojko J."/>
            <person name="Dunn A.M."/>
            <person name="Stebbing P.D."/>
            <person name="van Aerle R."/>
            <person name="Bacela-Spychalska K."/>
            <person name="Bean T.P."/>
            <person name="Urrutia A."/>
            <person name="Stentiford G.D."/>
        </authorList>
    </citation>
    <scope>NUCLEOTIDE SEQUENCE [LARGE SCALE GENOMIC DNA]</scope>
    <source>
        <strain evidence="11">RA15029</strain>
    </source>
</reference>
<dbReference type="GO" id="GO:0015036">
    <property type="term" value="F:disulfide oxidoreductase activity"/>
    <property type="evidence" value="ECO:0007669"/>
    <property type="project" value="InterPro"/>
</dbReference>
<comment type="caution">
    <text evidence="11">The sequence shown here is derived from an EMBL/GenBank/DDBJ whole genome shotgun (WGS) entry which is preliminary data.</text>
</comment>
<evidence type="ECO:0000256" key="9">
    <source>
        <dbReference type="PIRSR" id="PIRSR005894-2"/>
    </source>
</evidence>
<evidence type="ECO:0000256" key="7">
    <source>
        <dbReference type="PIRNR" id="PIRNR005894"/>
    </source>
</evidence>
<feature type="binding site" evidence="8">
    <location>
        <position position="26"/>
    </location>
    <ligand>
        <name>glutathione</name>
        <dbReference type="ChEBI" id="CHEBI:57925"/>
    </ligand>
</feature>
<protein>
    <recommendedName>
        <fullName evidence="7">Glutaredoxin</fullName>
    </recommendedName>
</protein>
<name>A0A370CIG2_9COXI</name>
<keyword evidence="3 9" id="KW-0479">Metal-binding</keyword>
<dbReference type="Proteomes" id="UP000226429">
    <property type="component" value="Unassembled WGS sequence"/>
</dbReference>